<evidence type="ECO:0000313" key="46">
    <source>
        <dbReference type="RefSeq" id="XP_024937565.1"/>
    </source>
</evidence>
<evidence type="ECO:0000256" key="15">
    <source>
        <dbReference type="ARBA" id="ARBA00023422"/>
    </source>
</evidence>
<dbReference type="InterPro" id="IPR001087">
    <property type="entry name" value="GDSL"/>
</dbReference>
<dbReference type="InterPro" id="IPR038885">
    <property type="entry name" value="PLB1"/>
</dbReference>
<comment type="function">
    <text evidence="20">Calcium-independent membrane-associated phospholipase that catalyzes complete diacylation of phospholipids by hydrolyzing both sn-1 and sn-2 fatty acyl chains attached to the glycerol backbone (phospholipase B activity). Has dual phospholipase and lysophospholipase activities toward diacylphospholipids. Preferentially cleaves sn-2 ester bonds over sn-1 bonds. Acts as a lipase toward glycerolipid substrates. Hydrolyzes fatty acyl chains of diacylglycerols with preference for the sn-2 position and of triacylglycerols with not positional selectivity. May also hydrolyze long chain retinyl esters such as retinyl palmitate. May contribute to digestion of dietary phospholipids, glycerolipids and retinoids, facilitating lipid absorption at the brush border.</text>
</comment>
<comment type="catalytic activity">
    <reaction evidence="33">
        <text>a 1-acyl-sn-glycero-3-phosphocholine + H2O = sn-glycerol 3-phosphocholine + a fatty acid + H(+)</text>
        <dbReference type="Rhea" id="RHEA:15177"/>
        <dbReference type="ChEBI" id="CHEBI:15377"/>
        <dbReference type="ChEBI" id="CHEBI:15378"/>
        <dbReference type="ChEBI" id="CHEBI:16870"/>
        <dbReference type="ChEBI" id="CHEBI:28868"/>
        <dbReference type="ChEBI" id="CHEBI:58168"/>
        <dbReference type="EC" id="3.1.1.5"/>
    </reaction>
    <physiologicalReaction direction="left-to-right" evidence="33">
        <dbReference type="Rhea" id="RHEA:15178"/>
    </physiologicalReaction>
</comment>
<feature type="transmembrane region" description="Helical" evidence="44">
    <location>
        <begin position="27"/>
        <end position="45"/>
    </location>
</feature>
<evidence type="ECO:0000256" key="18">
    <source>
        <dbReference type="ARBA" id="ARBA00031485"/>
    </source>
</evidence>
<comment type="catalytic activity">
    <reaction evidence="24">
        <text>1-hexadecanoyl-2-(9Z)-octadecenoyl-3-octadecanoyl-sn-glycerol + H2O = 1-hexadecanoyl-2-(9Z-octadecenoyl)-sn-glycerol + octadecanoate + H(+)</text>
        <dbReference type="Rhea" id="RHEA:41111"/>
        <dbReference type="ChEBI" id="CHEBI:15377"/>
        <dbReference type="ChEBI" id="CHEBI:15378"/>
        <dbReference type="ChEBI" id="CHEBI:25629"/>
        <dbReference type="ChEBI" id="CHEBI:75466"/>
        <dbReference type="ChEBI" id="CHEBI:77623"/>
    </reaction>
    <physiologicalReaction direction="left-to-right" evidence="24">
        <dbReference type="Rhea" id="RHEA:41112"/>
    </physiologicalReaction>
</comment>
<keyword evidence="4" id="KW-1003">Cell membrane</keyword>
<comment type="catalytic activity">
    <reaction evidence="36">
        <text>1-hexadecanoyl-2-(9Z-octadecenoyl)-sn-glycero-3-phosphocholine + H2O = 1-hexadecanoyl-sn-glycero-3-phosphocholine + (9Z)-octadecenoate + H(+)</text>
        <dbReference type="Rhea" id="RHEA:38779"/>
        <dbReference type="ChEBI" id="CHEBI:15377"/>
        <dbReference type="ChEBI" id="CHEBI:15378"/>
        <dbReference type="ChEBI" id="CHEBI:30823"/>
        <dbReference type="ChEBI" id="CHEBI:72998"/>
        <dbReference type="ChEBI" id="CHEBI:73001"/>
    </reaction>
    <physiologicalReaction direction="left-to-right" evidence="36">
        <dbReference type="Rhea" id="RHEA:38780"/>
    </physiologicalReaction>
</comment>
<evidence type="ECO:0000256" key="3">
    <source>
        <dbReference type="ARBA" id="ARBA00015133"/>
    </source>
</evidence>
<evidence type="ECO:0000256" key="4">
    <source>
        <dbReference type="ARBA" id="ARBA00022475"/>
    </source>
</evidence>
<evidence type="ECO:0000256" key="37">
    <source>
        <dbReference type="ARBA" id="ARBA00048869"/>
    </source>
</evidence>
<evidence type="ECO:0000256" key="35">
    <source>
        <dbReference type="ARBA" id="ARBA00048656"/>
    </source>
</evidence>
<comment type="catalytic activity">
    <reaction evidence="14">
        <text>1-hexadecanoyl-2-(9Z,12Z-octadecadienoyl)-sn-glycero-3-phosphocholine + H2O = (9Z,12Z)-octadecadienoate + 1-hexadecanoyl-sn-glycero-3-phosphocholine + H(+)</text>
        <dbReference type="Rhea" id="RHEA:40811"/>
        <dbReference type="ChEBI" id="CHEBI:15377"/>
        <dbReference type="ChEBI" id="CHEBI:15378"/>
        <dbReference type="ChEBI" id="CHEBI:30245"/>
        <dbReference type="ChEBI" id="CHEBI:72998"/>
        <dbReference type="ChEBI" id="CHEBI:73002"/>
    </reaction>
    <physiologicalReaction direction="left-to-right" evidence="14">
        <dbReference type="Rhea" id="RHEA:40812"/>
    </physiologicalReaction>
</comment>
<comment type="catalytic activity">
    <reaction evidence="34">
        <text>1-hexadecanoyl-2-(9Z-octadecenoyl)-sn-glycero-3-phosphoethanolamine + H2O = 1-hexadecanoyl-sn-glycero-3-phosphoethanolamine + (9Z)-octadecenoate + H(+)</text>
        <dbReference type="Rhea" id="RHEA:40911"/>
        <dbReference type="ChEBI" id="CHEBI:15377"/>
        <dbReference type="ChEBI" id="CHEBI:15378"/>
        <dbReference type="ChEBI" id="CHEBI:30823"/>
        <dbReference type="ChEBI" id="CHEBI:73004"/>
        <dbReference type="ChEBI" id="CHEBI:73007"/>
    </reaction>
    <physiologicalReaction direction="left-to-right" evidence="34">
        <dbReference type="Rhea" id="RHEA:40912"/>
    </physiologicalReaction>
</comment>
<evidence type="ECO:0000256" key="27">
    <source>
        <dbReference type="ARBA" id="ARBA00048049"/>
    </source>
</evidence>
<name>A0AAJ7VY62_CEPCN</name>
<evidence type="ECO:0000256" key="30">
    <source>
        <dbReference type="ARBA" id="ARBA00048362"/>
    </source>
</evidence>
<keyword evidence="8" id="KW-0378">Hydrolase</keyword>
<evidence type="ECO:0000256" key="16">
    <source>
        <dbReference type="ARBA" id="ARBA00029723"/>
    </source>
</evidence>
<comment type="subcellular location">
    <subcellularLocation>
        <location evidence="1">Apical cell membrane</location>
        <topology evidence="1">Single-pass type I membrane protein</topology>
    </subcellularLocation>
</comment>
<feature type="region of interest" description="Disordered" evidence="43">
    <location>
        <begin position="439"/>
        <end position="467"/>
    </location>
</feature>
<evidence type="ECO:0000256" key="29">
    <source>
        <dbReference type="ARBA" id="ARBA00048227"/>
    </source>
</evidence>
<dbReference type="GO" id="GO:0004623">
    <property type="term" value="F:phospholipase A2 activity"/>
    <property type="evidence" value="ECO:0007669"/>
    <property type="project" value="UniProtKB-EC"/>
</dbReference>
<dbReference type="KEGG" id="ccin:107264512"/>
<comment type="catalytic activity">
    <reaction evidence="40">
        <text>1,2-dihexadecanoyl-sn-glycero-3-phosphocholine + 2 H2O = sn-glycerol 3-phosphocholine + 2 hexadecanoate + 2 H(+)</text>
        <dbReference type="Rhea" id="RHEA:40975"/>
        <dbReference type="ChEBI" id="CHEBI:7896"/>
        <dbReference type="ChEBI" id="CHEBI:15377"/>
        <dbReference type="ChEBI" id="CHEBI:15378"/>
        <dbReference type="ChEBI" id="CHEBI:16870"/>
        <dbReference type="ChEBI" id="CHEBI:72999"/>
    </reaction>
    <physiologicalReaction direction="left-to-right" evidence="40">
        <dbReference type="Rhea" id="RHEA:40976"/>
    </physiologicalReaction>
</comment>
<evidence type="ECO:0000256" key="34">
    <source>
        <dbReference type="ARBA" id="ARBA00048613"/>
    </source>
</evidence>
<evidence type="ECO:0000256" key="7">
    <source>
        <dbReference type="ARBA" id="ARBA00022737"/>
    </source>
</evidence>
<evidence type="ECO:0000256" key="21">
    <source>
        <dbReference type="ARBA" id="ARBA00047324"/>
    </source>
</evidence>
<feature type="compositionally biased region" description="Basic and acidic residues" evidence="43">
    <location>
        <begin position="454"/>
        <end position="467"/>
    </location>
</feature>
<dbReference type="GO" id="GO:0004806">
    <property type="term" value="F:triacylglycerol lipase activity"/>
    <property type="evidence" value="ECO:0007669"/>
    <property type="project" value="UniProtKB-EC"/>
</dbReference>
<dbReference type="GO" id="GO:0006644">
    <property type="term" value="P:phospholipid metabolic process"/>
    <property type="evidence" value="ECO:0007669"/>
    <property type="project" value="TreeGrafter"/>
</dbReference>
<evidence type="ECO:0000256" key="14">
    <source>
        <dbReference type="ARBA" id="ARBA00023408"/>
    </source>
</evidence>
<reference evidence="46" key="1">
    <citation type="submission" date="2025-08" db="UniProtKB">
        <authorList>
            <consortium name="RefSeq"/>
        </authorList>
    </citation>
    <scope>IDENTIFICATION</scope>
</reference>
<comment type="catalytic activity">
    <reaction evidence="23">
        <text>1-(9Z-octadecenoyl)-glycerol + H2O = glycerol + (9Z)-octadecenoate + H(+)</text>
        <dbReference type="Rhea" id="RHEA:38487"/>
        <dbReference type="ChEBI" id="CHEBI:15377"/>
        <dbReference type="ChEBI" id="CHEBI:15378"/>
        <dbReference type="ChEBI" id="CHEBI:17754"/>
        <dbReference type="ChEBI" id="CHEBI:30823"/>
        <dbReference type="ChEBI" id="CHEBI:75342"/>
    </reaction>
    <physiologicalReaction direction="left-to-right" evidence="23">
        <dbReference type="Rhea" id="RHEA:38488"/>
    </physiologicalReaction>
</comment>
<evidence type="ECO:0000256" key="9">
    <source>
        <dbReference type="ARBA" id="ARBA00022989"/>
    </source>
</evidence>
<evidence type="ECO:0000256" key="42">
    <source>
        <dbReference type="ARBA" id="ARBA00049461"/>
    </source>
</evidence>
<evidence type="ECO:0000256" key="2">
    <source>
        <dbReference type="ARBA" id="ARBA00009979"/>
    </source>
</evidence>
<dbReference type="SUPFAM" id="SSF52266">
    <property type="entry name" value="SGNH hydrolase"/>
    <property type="match status" value="2"/>
</dbReference>
<comment type="catalytic activity">
    <reaction evidence="22">
        <text>1,3-dihexadecanoyl-2-(9Z-octadecenoyl)glycerol + H2O = 1-hexadecanoyl-2-(9Z-octadecenoyl)-glycerol + hexadecanoate + H(+)</text>
        <dbReference type="Rhea" id="RHEA:40979"/>
        <dbReference type="ChEBI" id="CHEBI:7896"/>
        <dbReference type="ChEBI" id="CHEBI:15377"/>
        <dbReference type="ChEBI" id="CHEBI:15378"/>
        <dbReference type="ChEBI" id="CHEBI:75585"/>
        <dbReference type="ChEBI" id="CHEBI:75688"/>
    </reaction>
    <physiologicalReaction direction="left-to-right" evidence="22">
        <dbReference type="Rhea" id="RHEA:40980"/>
    </physiologicalReaction>
</comment>
<dbReference type="RefSeq" id="XP_024937565.1">
    <property type="nucleotide sequence ID" value="XM_025081797.1"/>
</dbReference>
<dbReference type="PANTHER" id="PTHR21325:SF31">
    <property type="entry name" value="GH22081P-RELATED"/>
    <property type="match status" value="1"/>
</dbReference>
<evidence type="ECO:0000256" key="36">
    <source>
        <dbReference type="ARBA" id="ARBA00048699"/>
    </source>
</evidence>
<evidence type="ECO:0000256" key="32">
    <source>
        <dbReference type="ARBA" id="ARBA00048386"/>
    </source>
</evidence>
<dbReference type="PANTHER" id="PTHR21325">
    <property type="entry name" value="PHOSPHOLIPASE B, PLB1"/>
    <property type="match status" value="1"/>
</dbReference>
<evidence type="ECO:0000256" key="43">
    <source>
        <dbReference type="SAM" id="MobiDB-lite"/>
    </source>
</evidence>
<dbReference type="InterPro" id="IPR036514">
    <property type="entry name" value="SGNH_hydro_sf"/>
</dbReference>
<comment type="catalytic activity">
    <reaction evidence="21">
        <text>1-hexadecanoyl-2-(9Z)-octadecenoyl-3-octadecanoyl-sn-glycerol + H2O = 2-(9Z-octadecenoyl)-3-octadecanoyl-sn-glycerol + hexadecanoate + H(+)</text>
        <dbReference type="Rhea" id="RHEA:41107"/>
        <dbReference type="ChEBI" id="CHEBI:7896"/>
        <dbReference type="ChEBI" id="CHEBI:15377"/>
        <dbReference type="ChEBI" id="CHEBI:15378"/>
        <dbReference type="ChEBI" id="CHEBI:75558"/>
        <dbReference type="ChEBI" id="CHEBI:77623"/>
    </reaction>
    <physiologicalReaction direction="left-to-right" evidence="21">
        <dbReference type="Rhea" id="RHEA:41108"/>
    </physiologicalReaction>
</comment>
<comment type="catalytic activity">
    <reaction evidence="39">
        <text>1-hexadecanoyl-2-(9Z)-octadecenoyl-3-octadecanoyl-sn-glycerol + H2O = 1-hexadecanoyl-3-octadecanoyl-sn-glycerol + (9Z)-octadecenoate + H(+)</text>
        <dbReference type="Rhea" id="RHEA:41103"/>
        <dbReference type="ChEBI" id="CHEBI:15377"/>
        <dbReference type="ChEBI" id="CHEBI:15378"/>
        <dbReference type="ChEBI" id="CHEBI:30823"/>
        <dbReference type="ChEBI" id="CHEBI:77623"/>
        <dbReference type="ChEBI" id="CHEBI:77624"/>
    </reaction>
    <physiologicalReaction direction="left-to-right" evidence="39">
        <dbReference type="Rhea" id="RHEA:41104"/>
    </physiologicalReaction>
</comment>
<keyword evidence="6" id="KW-0732">Signal</keyword>
<feature type="compositionally biased region" description="Basic residues" evidence="43">
    <location>
        <begin position="441"/>
        <end position="453"/>
    </location>
</feature>
<dbReference type="Pfam" id="PF00657">
    <property type="entry name" value="Lipase_GDSL"/>
    <property type="match status" value="2"/>
</dbReference>
<dbReference type="Proteomes" id="UP000694920">
    <property type="component" value="Unplaced"/>
</dbReference>
<keyword evidence="10" id="KW-0443">Lipid metabolism</keyword>
<proteinExistence type="inferred from homology"/>
<sequence length="889" mass="100260">MQLQCIRRDHRKSQCGAICYSGKKNSLLFFYFIFLVILVSVLGYPQRTALDSPENIRLFRSLRQWALNFVGKSGEEGGPFLEIARRQKRVQEQISNDDPFPCDVSVGRSPVIPTSVHKLRPGDIKVIAAMGDSLTAGFGALASNLFHIFVENRGVSSIGGGQGTWRNFLTLPNIIKEFNPKLIGYALSDSYTIHKASQFNVAETGAMSKDTPYMAEILVKRMKSDPRVNIEKDWKLISLMIGPNDFCSEMCWISSPWSILKNHREDLIQVLRTLRDNLPRTLVSIILSPSMKILVNLTARPFPCDLTNDLECSCMFGLKWRKQRSEFYYIMEQWQNLEEEISRMSEFQKDDFTVVTQPFTTNISIPVNSDGSTDWTFLSTDCFHISQKGNARVTNAVWNNLLECPQEKSRSWDETFKRFLCPTVKRSYIATWKNCGTEMKNRRKKRKRQKHSKTRTEESVSMLDSDRSSMEMQNAGISRLFLIGFLILPSMVQAASFMDIIRNIFQSARNDVDETGVVYPNVGDNVRRQPVIPDQVPFPCDINLGRSAIPPNNVHKLRPGDIDVVGGLGDSLVAASGALEEFAIGTFIEARGVSWCVGGQADWRRFLTLPNFIKEFNPNLTGYSTGTGEFISSKARLNIAFPVAATEDALQQARILVRRIRNDPRIDVNKHWKLITILFGANDICSAQCYSPENFSPLRHALHLRRALDYLRAALPRTLVNLIPAIDVTVSVRVPHSTMCNILHPLYCACMHKGSKPDIKASTMSRMYQQAAESLVSSGRYDTTPDFAVVLQPFTKLFNAPYSDPSTAPPLDPTLVTYDCFHFSQKGHALGANLLWNNMLEPVGNKTDSGLPKILERVLCPSKSIPYIFTNVNTRNFRETGNQDGIVPR</sequence>
<evidence type="ECO:0000256" key="39">
    <source>
        <dbReference type="ARBA" id="ARBA00048939"/>
    </source>
</evidence>
<keyword evidence="9 44" id="KW-1133">Transmembrane helix</keyword>
<comment type="catalytic activity">
    <reaction evidence="38">
        <text>1-O-hexadecyl-2-(9Z)-octadecenoyl-sn-glycero-3-phosphocholine + H2O = 1-O-hexadecyl-sn-glycero-3-phosphocholine + (9Z)-octadecenoate + H(+)</text>
        <dbReference type="Rhea" id="RHEA:40915"/>
        <dbReference type="ChEBI" id="CHEBI:15377"/>
        <dbReference type="ChEBI" id="CHEBI:15378"/>
        <dbReference type="ChEBI" id="CHEBI:30823"/>
        <dbReference type="ChEBI" id="CHEBI:34112"/>
        <dbReference type="ChEBI" id="CHEBI:64496"/>
    </reaction>
    <physiologicalReaction direction="left-to-right" evidence="38">
        <dbReference type="Rhea" id="RHEA:40916"/>
    </physiologicalReaction>
</comment>
<keyword evidence="45" id="KW-1185">Reference proteome</keyword>
<evidence type="ECO:0000256" key="10">
    <source>
        <dbReference type="ARBA" id="ARBA00023098"/>
    </source>
</evidence>
<comment type="catalytic activity">
    <reaction evidence="27">
        <text>a 1-O-alkyl-2-acyl-sn-glycero-3-phosphocholine + H2O = a 1-O-alkyl-sn-glycero-3-phosphocholine + a fatty acid + H(+)</text>
        <dbReference type="Rhea" id="RHEA:36231"/>
        <dbReference type="ChEBI" id="CHEBI:15377"/>
        <dbReference type="ChEBI" id="CHEBI:15378"/>
        <dbReference type="ChEBI" id="CHEBI:28868"/>
        <dbReference type="ChEBI" id="CHEBI:30909"/>
        <dbReference type="ChEBI" id="CHEBI:36702"/>
        <dbReference type="EC" id="3.1.1.4"/>
    </reaction>
    <physiologicalReaction direction="left-to-right" evidence="27">
        <dbReference type="Rhea" id="RHEA:36232"/>
    </physiologicalReaction>
</comment>
<evidence type="ECO:0000256" key="6">
    <source>
        <dbReference type="ARBA" id="ARBA00022729"/>
    </source>
</evidence>
<comment type="catalytic activity">
    <reaction evidence="25">
        <text>2,3-di-(9Z)-octadecenoyl-sn-glycerol + H2O = 3-(9Z-octadecenoyl)-sn-glycerol + (9Z)-octadecenoate + H(+)</text>
        <dbReference type="Rhea" id="RHEA:42604"/>
        <dbReference type="ChEBI" id="CHEBI:15377"/>
        <dbReference type="ChEBI" id="CHEBI:15378"/>
        <dbReference type="ChEBI" id="CHEBI:30823"/>
        <dbReference type="ChEBI" id="CHEBI:75824"/>
        <dbReference type="ChEBI" id="CHEBI:75938"/>
    </reaction>
    <physiologicalReaction direction="left-to-right" evidence="25">
        <dbReference type="Rhea" id="RHEA:42605"/>
    </physiologicalReaction>
</comment>
<evidence type="ECO:0000256" key="41">
    <source>
        <dbReference type="ARBA" id="ARBA00049372"/>
    </source>
</evidence>
<evidence type="ECO:0000256" key="1">
    <source>
        <dbReference type="ARBA" id="ARBA00004247"/>
    </source>
</evidence>
<dbReference type="FunFam" id="3.40.50.1110:FF:000005">
    <property type="entry name" value="Phospholipase B1"/>
    <property type="match status" value="2"/>
</dbReference>
<comment type="catalytic activity">
    <reaction evidence="35">
        <text>1-hexadecanoyl-sn-glycero-3-phosphocholine + H2O = sn-glycerol 3-phosphocholine + hexadecanoate + H(+)</text>
        <dbReference type="Rhea" id="RHEA:40435"/>
        <dbReference type="ChEBI" id="CHEBI:7896"/>
        <dbReference type="ChEBI" id="CHEBI:15377"/>
        <dbReference type="ChEBI" id="CHEBI:15378"/>
        <dbReference type="ChEBI" id="CHEBI:16870"/>
        <dbReference type="ChEBI" id="CHEBI:72998"/>
    </reaction>
    <physiologicalReaction direction="left-to-right" evidence="35">
        <dbReference type="Rhea" id="RHEA:40436"/>
    </physiologicalReaction>
</comment>
<comment type="catalytic activity">
    <reaction evidence="30">
        <text>1-hexadecanoyl-2-(9Z,12Z-octadecadienoyl)-sn-glycero-3-phosphocholine + H2O = 2-(9Z,12Z-octadecadienoyl)-sn-glycero-3-phosphocholine + hexadecanoate + H(+)</text>
        <dbReference type="Rhea" id="RHEA:40971"/>
        <dbReference type="ChEBI" id="CHEBI:7896"/>
        <dbReference type="ChEBI" id="CHEBI:15377"/>
        <dbReference type="ChEBI" id="CHEBI:15378"/>
        <dbReference type="ChEBI" id="CHEBI:73002"/>
        <dbReference type="ChEBI" id="CHEBI:76084"/>
    </reaction>
    <physiologicalReaction direction="left-to-right" evidence="30">
        <dbReference type="Rhea" id="RHEA:40972"/>
    </physiologicalReaction>
</comment>
<evidence type="ECO:0000256" key="13">
    <source>
        <dbReference type="ARBA" id="ARBA00023369"/>
    </source>
</evidence>
<comment type="catalytic activity">
    <reaction evidence="31">
        <text>1-octadecanoyl-2-(9Z,12Z)-octadecadienoyl-sn-glycerol + H2O = 1-octadecanoyl-sn-glycerol + (9Z,12Z)-octadecadienoate + H(+)</text>
        <dbReference type="Rhea" id="RHEA:40927"/>
        <dbReference type="ChEBI" id="CHEBI:15377"/>
        <dbReference type="ChEBI" id="CHEBI:15378"/>
        <dbReference type="ChEBI" id="CHEBI:30245"/>
        <dbReference type="ChEBI" id="CHEBI:75550"/>
        <dbReference type="ChEBI" id="CHEBI:77097"/>
    </reaction>
    <physiologicalReaction direction="left-to-right" evidence="31">
        <dbReference type="Rhea" id="RHEA:40928"/>
    </physiologicalReaction>
</comment>
<comment type="similarity">
    <text evidence="2">Belongs to the 'GDSL' lipolytic enzyme family. Phospholipase B1 subfamily.</text>
</comment>
<evidence type="ECO:0000256" key="11">
    <source>
        <dbReference type="ARBA" id="ARBA00023136"/>
    </source>
</evidence>
<organism evidence="45 46">
    <name type="scientific">Cephus cinctus</name>
    <name type="common">Wheat stem sawfly</name>
    <dbReference type="NCBI Taxonomy" id="211228"/>
    <lineage>
        <taxon>Eukaryota</taxon>
        <taxon>Metazoa</taxon>
        <taxon>Ecdysozoa</taxon>
        <taxon>Arthropoda</taxon>
        <taxon>Hexapoda</taxon>
        <taxon>Insecta</taxon>
        <taxon>Pterygota</taxon>
        <taxon>Neoptera</taxon>
        <taxon>Endopterygota</taxon>
        <taxon>Hymenoptera</taxon>
        <taxon>Cephoidea</taxon>
        <taxon>Cephidae</taxon>
        <taxon>Cephus</taxon>
    </lineage>
</organism>
<evidence type="ECO:0000313" key="45">
    <source>
        <dbReference type="Proteomes" id="UP000694920"/>
    </source>
</evidence>
<protein>
    <recommendedName>
        <fullName evidence="3">Phospholipase B1, membrane-associated</fullName>
    </recommendedName>
    <alternativeName>
        <fullName evidence="16">Lysophospholipase</fullName>
    </alternativeName>
    <alternativeName>
        <fullName evidence="17">Phospholipase A2</fullName>
    </alternativeName>
    <alternativeName>
        <fullName evidence="19">Phospholipase B/lipase</fullName>
    </alternativeName>
    <alternativeName>
        <fullName evidence="18">Triacylglycerol lipase</fullName>
    </alternativeName>
</protein>
<evidence type="ECO:0000256" key="44">
    <source>
        <dbReference type="SAM" id="Phobius"/>
    </source>
</evidence>
<dbReference type="AlphaFoldDB" id="A0AAJ7VY62"/>
<evidence type="ECO:0000256" key="23">
    <source>
        <dbReference type="ARBA" id="ARBA00047438"/>
    </source>
</evidence>
<comment type="catalytic activity">
    <reaction evidence="41">
        <text>1,3-di-(9Z-octadecenoyl)-glycerol + H2O = 1-(9Z-octadecenoyl)-glycerol + (9Z)-octadecenoate + H(+)</text>
        <dbReference type="Rhea" id="RHEA:39939"/>
        <dbReference type="ChEBI" id="CHEBI:15377"/>
        <dbReference type="ChEBI" id="CHEBI:15378"/>
        <dbReference type="ChEBI" id="CHEBI:30823"/>
        <dbReference type="ChEBI" id="CHEBI:75342"/>
        <dbReference type="ChEBI" id="CHEBI:75735"/>
    </reaction>
    <physiologicalReaction direction="left-to-right" evidence="41">
        <dbReference type="Rhea" id="RHEA:39940"/>
    </physiologicalReaction>
</comment>
<evidence type="ECO:0000256" key="26">
    <source>
        <dbReference type="ARBA" id="ARBA00048015"/>
    </source>
</evidence>
<evidence type="ECO:0000256" key="8">
    <source>
        <dbReference type="ARBA" id="ARBA00022801"/>
    </source>
</evidence>
<dbReference type="Gene3D" id="3.40.50.1110">
    <property type="entry name" value="SGNH hydrolase"/>
    <property type="match status" value="2"/>
</dbReference>
<dbReference type="CDD" id="cd01824">
    <property type="entry name" value="Phospholipase_B_like"/>
    <property type="match status" value="2"/>
</dbReference>
<evidence type="ECO:0000256" key="28">
    <source>
        <dbReference type="ARBA" id="ARBA00048058"/>
    </source>
</evidence>
<evidence type="ECO:0000256" key="33">
    <source>
        <dbReference type="ARBA" id="ARBA00048454"/>
    </source>
</evidence>
<keyword evidence="5 44" id="KW-0812">Transmembrane</keyword>
<evidence type="ECO:0000256" key="40">
    <source>
        <dbReference type="ARBA" id="ARBA00049363"/>
    </source>
</evidence>
<gene>
    <name evidence="46" type="primary">LOC107264512</name>
</gene>
<comment type="catalytic activity">
    <reaction evidence="42">
        <text>2-(9Z-octadecenoyl)-glycerol + H2O = glycerol + (9Z)-octadecenoate + H(+)</text>
        <dbReference type="Rhea" id="RHEA:38491"/>
        <dbReference type="ChEBI" id="CHEBI:15377"/>
        <dbReference type="ChEBI" id="CHEBI:15378"/>
        <dbReference type="ChEBI" id="CHEBI:17754"/>
        <dbReference type="ChEBI" id="CHEBI:30823"/>
        <dbReference type="ChEBI" id="CHEBI:73990"/>
    </reaction>
    <physiologicalReaction direction="left-to-right" evidence="42">
        <dbReference type="Rhea" id="RHEA:38492"/>
    </physiologicalReaction>
</comment>
<comment type="catalytic activity">
    <reaction evidence="37">
        <text>1,3-dihexadecanoyl-2-(9Z-octadecenoyl)glycerol + H2O = 1,3-dihexadecanoylglycerol + (9Z)-octadecenoate + H(+)</text>
        <dbReference type="Rhea" id="RHEA:40983"/>
        <dbReference type="ChEBI" id="CHEBI:15377"/>
        <dbReference type="ChEBI" id="CHEBI:15378"/>
        <dbReference type="ChEBI" id="CHEBI:30823"/>
        <dbReference type="ChEBI" id="CHEBI:75688"/>
        <dbReference type="ChEBI" id="CHEBI:77619"/>
    </reaction>
    <physiologicalReaction direction="left-to-right" evidence="37">
        <dbReference type="Rhea" id="RHEA:40984"/>
    </physiologicalReaction>
</comment>
<dbReference type="GO" id="GO:0004622">
    <property type="term" value="F:phosphatidylcholine lysophospholipase activity"/>
    <property type="evidence" value="ECO:0007669"/>
    <property type="project" value="UniProtKB-EC"/>
</dbReference>
<evidence type="ECO:0000256" key="19">
    <source>
        <dbReference type="ARBA" id="ARBA00033022"/>
    </source>
</evidence>
<dbReference type="GO" id="GO:0016324">
    <property type="term" value="C:apical plasma membrane"/>
    <property type="evidence" value="ECO:0007669"/>
    <property type="project" value="UniProtKB-SubCell"/>
</dbReference>
<comment type="catalytic activity">
    <reaction evidence="28">
        <text>1,2-di-(9Z-octadecenoyl)-sn-glycero-3-phosphocholine + H2O = 1-(9Z-octadecenoyl)-sn-glycero-3-phosphocholine + (9Z)-octadecenoate + H(+)</text>
        <dbReference type="Rhea" id="RHEA:40923"/>
        <dbReference type="ChEBI" id="CHEBI:15377"/>
        <dbReference type="ChEBI" id="CHEBI:15378"/>
        <dbReference type="ChEBI" id="CHEBI:28610"/>
        <dbReference type="ChEBI" id="CHEBI:30823"/>
        <dbReference type="ChEBI" id="CHEBI:74669"/>
    </reaction>
    <physiologicalReaction direction="left-to-right" evidence="28">
        <dbReference type="Rhea" id="RHEA:40924"/>
    </physiologicalReaction>
</comment>
<accession>A0AAJ7VY62</accession>
<keyword evidence="12" id="KW-0325">Glycoprotein</keyword>
<comment type="catalytic activity">
    <reaction evidence="13">
        <text>a triacylglycerol + H2O = a diacylglycerol + a fatty acid + H(+)</text>
        <dbReference type="Rhea" id="RHEA:12044"/>
        <dbReference type="ChEBI" id="CHEBI:15377"/>
        <dbReference type="ChEBI" id="CHEBI:15378"/>
        <dbReference type="ChEBI" id="CHEBI:17855"/>
        <dbReference type="ChEBI" id="CHEBI:18035"/>
        <dbReference type="ChEBI" id="CHEBI:28868"/>
        <dbReference type="EC" id="3.1.1.3"/>
    </reaction>
    <physiologicalReaction direction="left-to-right" evidence="13">
        <dbReference type="Rhea" id="RHEA:12045"/>
    </physiologicalReaction>
</comment>
<keyword evidence="11 44" id="KW-0472">Membrane</keyword>
<evidence type="ECO:0000256" key="31">
    <source>
        <dbReference type="ARBA" id="ARBA00048374"/>
    </source>
</evidence>
<comment type="catalytic activity">
    <reaction evidence="32">
        <text>1,2,3-tri-(9Z-octadecenoyl)-glycerol + H2O = di-(9Z)-octadecenoylglycerol + (9Z)-octadecenoate + H(+)</text>
        <dbReference type="Rhea" id="RHEA:38575"/>
        <dbReference type="ChEBI" id="CHEBI:15377"/>
        <dbReference type="ChEBI" id="CHEBI:15378"/>
        <dbReference type="ChEBI" id="CHEBI:30823"/>
        <dbReference type="ChEBI" id="CHEBI:53753"/>
        <dbReference type="ChEBI" id="CHEBI:75945"/>
    </reaction>
    <physiologicalReaction direction="left-to-right" evidence="32">
        <dbReference type="Rhea" id="RHEA:38576"/>
    </physiologicalReaction>
</comment>
<evidence type="ECO:0000256" key="20">
    <source>
        <dbReference type="ARBA" id="ARBA00045916"/>
    </source>
</evidence>
<evidence type="ECO:0000256" key="5">
    <source>
        <dbReference type="ARBA" id="ARBA00022692"/>
    </source>
</evidence>
<comment type="catalytic activity">
    <reaction evidence="26">
        <text>1-hexadecanoyl-2-(9Z-octadecenoyl)-sn-glycero-3-phospho-(1'-sn-glycerol) + H2O = 1-hexadecanoyl-sn-glycero-3-phospho-(1'-sn-glycerol) + (9Z)-octadecenoate + H(+)</text>
        <dbReference type="Rhea" id="RHEA:40919"/>
        <dbReference type="ChEBI" id="CHEBI:15377"/>
        <dbReference type="ChEBI" id="CHEBI:15378"/>
        <dbReference type="ChEBI" id="CHEBI:30823"/>
        <dbReference type="ChEBI" id="CHEBI:72841"/>
        <dbReference type="ChEBI" id="CHEBI:75158"/>
    </reaction>
    <physiologicalReaction direction="left-to-right" evidence="26">
        <dbReference type="Rhea" id="RHEA:40920"/>
    </physiologicalReaction>
</comment>
<evidence type="ECO:0000256" key="12">
    <source>
        <dbReference type="ARBA" id="ARBA00023180"/>
    </source>
</evidence>
<evidence type="ECO:0000256" key="38">
    <source>
        <dbReference type="ARBA" id="ARBA00048872"/>
    </source>
</evidence>
<evidence type="ECO:0000256" key="17">
    <source>
        <dbReference type="ARBA" id="ARBA00031182"/>
    </source>
</evidence>
<dbReference type="InterPro" id="IPR035547">
    <property type="entry name" value="Phospholipase_B"/>
</dbReference>
<evidence type="ECO:0000256" key="22">
    <source>
        <dbReference type="ARBA" id="ARBA00047363"/>
    </source>
</evidence>
<evidence type="ECO:0000256" key="24">
    <source>
        <dbReference type="ARBA" id="ARBA00047459"/>
    </source>
</evidence>
<comment type="catalytic activity">
    <reaction evidence="29">
        <text>1,2-dihexadecanoyl-sn-glycero-3-phosphocholine + H2O = 1-hexadecanoyl-sn-glycero-3-phosphocholine + hexadecanoate + H(+)</text>
        <dbReference type="Rhea" id="RHEA:41223"/>
        <dbReference type="ChEBI" id="CHEBI:7896"/>
        <dbReference type="ChEBI" id="CHEBI:15377"/>
        <dbReference type="ChEBI" id="CHEBI:15378"/>
        <dbReference type="ChEBI" id="CHEBI:72998"/>
        <dbReference type="ChEBI" id="CHEBI:72999"/>
    </reaction>
    <physiologicalReaction direction="left-to-right" evidence="29">
        <dbReference type="Rhea" id="RHEA:41224"/>
    </physiologicalReaction>
</comment>
<keyword evidence="7" id="KW-0677">Repeat</keyword>
<dbReference type="GeneID" id="107264512"/>
<comment type="catalytic activity">
    <reaction evidence="15">
        <text>a 1,2-diacyl-sn-glycero-3-phosphocholine + H2O = a 1-acyl-sn-glycero-3-phosphocholine + a fatty acid + H(+)</text>
        <dbReference type="Rhea" id="RHEA:15801"/>
        <dbReference type="ChEBI" id="CHEBI:15377"/>
        <dbReference type="ChEBI" id="CHEBI:15378"/>
        <dbReference type="ChEBI" id="CHEBI:28868"/>
        <dbReference type="ChEBI" id="CHEBI:57643"/>
        <dbReference type="ChEBI" id="CHEBI:58168"/>
        <dbReference type="EC" id="3.1.1.4"/>
    </reaction>
    <physiologicalReaction direction="left-to-right" evidence="15">
        <dbReference type="Rhea" id="RHEA:15802"/>
    </physiologicalReaction>
</comment>
<evidence type="ECO:0000256" key="25">
    <source>
        <dbReference type="ARBA" id="ARBA00048011"/>
    </source>
</evidence>